<dbReference type="PANTHER" id="PTHR31668:SF4">
    <property type="entry name" value="TRANSCRIPTIONAL ACTIVATOR PROTEIN DAL81"/>
    <property type="match status" value="1"/>
</dbReference>
<evidence type="ECO:0000259" key="7">
    <source>
        <dbReference type="PROSITE" id="PS50048"/>
    </source>
</evidence>
<evidence type="ECO:0000256" key="5">
    <source>
        <dbReference type="ARBA" id="ARBA00023242"/>
    </source>
</evidence>
<dbReference type="InterPro" id="IPR007219">
    <property type="entry name" value="XnlR_reg_dom"/>
</dbReference>
<accession>A0A0D2DC82</accession>
<dbReference type="HOGENOM" id="CLU_006632_3_2_1"/>
<gene>
    <name evidence="8" type="ORF">PV07_00191</name>
</gene>
<dbReference type="GO" id="GO:0006351">
    <property type="term" value="P:DNA-templated transcription"/>
    <property type="evidence" value="ECO:0007669"/>
    <property type="project" value="InterPro"/>
</dbReference>
<dbReference type="EMBL" id="KN847040">
    <property type="protein sequence ID" value="KIW33334.1"/>
    <property type="molecule type" value="Genomic_DNA"/>
</dbReference>
<dbReference type="InterPro" id="IPR036864">
    <property type="entry name" value="Zn2-C6_fun-type_DNA-bd_sf"/>
</dbReference>
<keyword evidence="9" id="KW-1185">Reference proteome</keyword>
<protein>
    <recommendedName>
        <fullName evidence="7">Zn(2)-C6 fungal-type domain-containing protein</fullName>
    </recommendedName>
</protein>
<dbReference type="CDD" id="cd12148">
    <property type="entry name" value="fungal_TF_MHR"/>
    <property type="match status" value="1"/>
</dbReference>
<proteinExistence type="predicted"/>
<dbReference type="GO" id="GO:0001080">
    <property type="term" value="P:nitrogen catabolite activation of transcription from RNA polymerase II promoter"/>
    <property type="evidence" value="ECO:0007669"/>
    <property type="project" value="TreeGrafter"/>
</dbReference>
<dbReference type="RefSeq" id="XP_016253550.1">
    <property type="nucleotide sequence ID" value="XM_016386622.1"/>
</dbReference>
<dbReference type="GO" id="GO:0000981">
    <property type="term" value="F:DNA-binding transcription factor activity, RNA polymerase II-specific"/>
    <property type="evidence" value="ECO:0007669"/>
    <property type="project" value="InterPro"/>
</dbReference>
<evidence type="ECO:0000256" key="4">
    <source>
        <dbReference type="ARBA" id="ARBA00023163"/>
    </source>
</evidence>
<dbReference type="CDD" id="cd00067">
    <property type="entry name" value="GAL4"/>
    <property type="match status" value="1"/>
</dbReference>
<reference evidence="8 9" key="1">
    <citation type="submission" date="2015-01" db="EMBL/GenBank/DDBJ databases">
        <title>The Genome Sequence of Cladophialophora immunda CBS83496.</title>
        <authorList>
            <consortium name="The Broad Institute Genomics Platform"/>
            <person name="Cuomo C."/>
            <person name="de Hoog S."/>
            <person name="Gorbushina A."/>
            <person name="Stielow B."/>
            <person name="Teixiera M."/>
            <person name="Abouelleil A."/>
            <person name="Chapman S.B."/>
            <person name="Priest M."/>
            <person name="Young S.K."/>
            <person name="Wortman J."/>
            <person name="Nusbaum C."/>
            <person name="Birren B."/>
        </authorList>
    </citation>
    <scope>NUCLEOTIDE SEQUENCE [LARGE SCALE GENOMIC DNA]</scope>
    <source>
        <strain evidence="8 9">CBS 83496</strain>
    </source>
</reference>
<dbReference type="PROSITE" id="PS50048">
    <property type="entry name" value="ZN2_CY6_FUNGAL_2"/>
    <property type="match status" value="1"/>
</dbReference>
<dbReference type="GeneID" id="27339385"/>
<evidence type="ECO:0000313" key="8">
    <source>
        <dbReference type="EMBL" id="KIW33334.1"/>
    </source>
</evidence>
<dbReference type="Gene3D" id="4.10.240.10">
    <property type="entry name" value="Zn(2)-C6 fungal-type DNA-binding domain"/>
    <property type="match status" value="1"/>
</dbReference>
<dbReference type="SMART" id="SM00066">
    <property type="entry name" value="GAL4"/>
    <property type="match status" value="1"/>
</dbReference>
<sequence length="719" mass="80729">MDSRGAQGRATSGRRTTRPCDACRRRKSKCMTKESADVCTMCEMRETPCTYNEQRPARLPTSRQHPDAGSDTQRYPLLNGQLLEPLSSLSPISGSLSSYVSLQQPQERPNQVFPGPGAASVPETSLLTIPADTPGQEAIEKTLGSDSERFAELYGLTSDMEPILMRHRPYDVVTHEYQLPTHSIRKVQDQDNGVKYPVVFHMVSDTMAIGFRHDSGESDAVEAIVHPHGPRLVRLFFRTVQPSLPIIWKQGFLESYRQSYRNIAACLLGAIYLNAIKWWDYDPLLAPTPRPDAVSLLESTISLVQNEYHRPRLSSIQSMLLLLQCKPEAPLTSDHTFSRGLTSQMLAIGEAIGLHLDASEWLIPGWERALRKRLSWAVYMQEKWTALAYGRPSHIHDDNWDVRDLVESDFYDCSETLQPGADDFMASSTPVGTIQFQLMVRLSKLLSGVLETFFTAKGSQDQDTAALLKAAQPLLDQLTLWHADLVQYLPAAPYQSRQLHSQGFVHLSYYGVMINILRRLVRSTALAPLCLDHDVLSRIRHLAWQTAENANTFVTSLRIDQLEGFWYFPSPYLFSLIGSFNTQLMVTSVSLSERNHWRENLTSLLWAFRLLGKANAHLRYAVERLEGGVIRGMEHALAVNIDPSTLDSNVISPGKPDRHQQQPAPQQQQQQGELLSASSGLMNTSNTIDFADISQWDLSGAGLEAFDWLSGLELQGLER</sequence>
<evidence type="ECO:0000256" key="6">
    <source>
        <dbReference type="SAM" id="MobiDB-lite"/>
    </source>
</evidence>
<feature type="compositionally biased region" description="Low complexity" evidence="6">
    <location>
        <begin position="661"/>
        <end position="671"/>
    </location>
</feature>
<organism evidence="8 9">
    <name type="scientific">Cladophialophora immunda</name>
    <dbReference type="NCBI Taxonomy" id="569365"/>
    <lineage>
        <taxon>Eukaryota</taxon>
        <taxon>Fungi</taxon>
        <taxon>Dikarya</taxon>
        <taxon>Ascomycota</taxon>
        <taxon>Pezizomycotina</taxon>
        <taxon>Eurotiomycetes</taxon>
        <taxon>Chaetothyriomycetidae</taxon>
        <taxon>Chaetothyriales</taxon>
        <taxon>Herpotrichiellaceae</taxon>
        <taxon>Cladophialophora</taxon>
    </lineage>
</organism>
<evidence type="ECO:0000256" key="3">
    <source>
        <dbReference type="ARBA" id="ARBA00023125"/>
    </source>
</evidence>
<dbReference type="STRING" id="569365.A0A0D2DC82"/>
<keyword evidence="3" id="KW-0238">DNA-binding</keyword>
<dbReference type="OrthoDB" id="2264294at2759"/>
<dbReference type="Pfam" id="PF00172">
    <property type="entry name" value="Zn_clus"/>
    <property type="match status" value="1"/>
</dbReference>
<dbReference type="InterPro" id="IPR001138">
    <property type="entry name" value="Zn2Cys6_DnaBD"/>
</dbReference>
<dbReference type="Pfam" id="PF04082">
    <property type="entry name" value="Fungal_trans"/>
    <property type="match status" value="1"/>
</dbReference>
<dbReference type="PROSITE" id="PS00463">
    <property type="entry name" value="ZN2_CY6_FUNGAL_1"/>
    <property type="match status" value="1"/>
</dbReference>
<dbReference type="SUPFAM" id="SSF57701">
    <property type="entry name" value="Zn2/Cys6 DNA-binding domain"/>
    <property type="match status" value="1"/>
</dbReference>
<keyword evidence="2" id="KW-0805">Transcription regulation</keyword>
<dbReference type="Proteomes" id="UP000054466">
    <property type="component" value="Unassembled WGS sequence"/>
</dbReference>
<dbReference type="AlphaFoldDB" id="A0A0D2DC82"/>
<evidence type="ECO:0000256" key="2">
    <source>
        <dbReference type="ARBA" id="ARBA00023015"/>
    </source>
</evidence>
<evidence type="ECO:0000313" key="9">
    <source>
        <dbReference type="Proteomes" id="UP000054466"/>
    </source>
</evidence>
<dbReference type="GO" id="GO:0008270">
    <property type="term" value="F:zinc ion binding"/>
    <property type="evidence" value="ECO:0007669"/>
    <property type="project" value="InterPro"/>
</dbReference>
<keyword evidence="1" id="KW-0479">Metal-binding</keyword>
<feature type="region of interest" description="Disordered" evidence="6">
    <location>
        <begin position="648"/>
        <end position="674"/>
    </location>
</feature>
<keyword evidence="5" id="KW-0539">Nucleus</keyword>
<dbReference type="GO" id="GO:0005634">
    <property type="term" value="C:nucleus"/>
    <property type="evidence" value="ECO:0007669"/>
    <property type="project" value="TreeGrafter"/>
</dbReference>
<feature type="region of interest" description="Disordered" evidence="6">
    <location>
        <begin position="53"/>
        <end position="75"/>
    </location>
</feature>
<feature type="domain" description="Zn(2)-C6 fungal-type" evidence="7">
    <location>
        <begin position="19"/>
        <end position="51"/>
    </location>
</feature>
<evidence type="ECO:0000256" key="1">
    <source>
        <dbReference type="ARBA" id="ARBA00022723"/>
    </source>
</evidence>
<dbReference type="VEuPathDB" id="FungiDB:PV07_00191"/>
<dbReference type="InterPro" id="IPR050797">
    <property type="entry name" value="Carb_Metab_Trans_Reg"/>
</dbReference>
<dbReference type="PANTHER" id="PTHR31668">
    <property type="entry name" value="GLUCOSE TRANSPORT TRANSCRIPTION REGULATOR RGT1-RELATED-RELATED"/>
    <property type="match status" value="1"/>
</dbReference>
<name>A0A0D2DC82_9EURO</name>
<dbReference type="GO" id="GO:0003677">
    <property type="term" value="F:DNA binding"/>
    <property type="evidence" value="ECO:0007669"/>
    <property type="project" value="UniProtKB-KW"/>
</dbReference>
<keyword evidence="4" id="KW-0804">Transcription</keyword>